<accession>A0A6G1H995</accession>
<evidence type="ECO:0000313" key="2">
    <source>
        <dbReference type="EMBL" id="KAF1989803.1"/>
    </source>
</evidence>
<feature type="compositionally biased region" description="Polar residues" evidence="1">
    <location>
        <begin position="129"/>
        <end position="139"/>
    </location>
</feature>
<dbReference type="OrthoDB" id="21418at2759"/>
<proteinExistence type="predicted"/>
<dbReference type="PANTHER" id="PTHR38645">
    <property type="entry name" value="CHROMOSOME 9, WHOLE GENOME SHOTGUN SEQUENCE"/>
    <property type="match status" value="1"/>
</dbReference>
<evidence type="ECO:0000256" key="1">
    <source>
        <dbReference type="SAM" id="MobiDB-lite"/>
    </source>
</evidence>
<feature type="region of interest" description="Disordered" evidence="1">
    <location>
        <begin position="96"/>
        <end position="276"/>
    </location>
</feature>
<dbReference type="AlphaFoldDB" id="A0A6G1H995"/>
<evidence type="ECO:0000313" key="3">
    <source>
        <dbReference type="Proteomes" id="UP000800041"/>
    </source>
</evidence>
<feature type="compositionally biased region" description="Low complexity" evidence="1">
    <location>
        <begin position="142"/>
        <end position="151"/>
    </location>
</feature>
<organism evidence="2 3">
    <name type="scientific">Aulographum hederae CBS 113979</name>
    <dbReference type="NCBI Taxonomy" id="1176131"/>
    <lineage>
        <taxon>Eukaryota</taxon>
        <taxon>Fungi</taxon>
        <taxon>Dikarya</taxon>
        <taxon>Ascomycota</taxon>
        <taxon>Pezizomycotina</taxon>
        <taxon>Dothideomycetes</taxon>
        <taxon>Pleosporomycetidae</taxon>
        <taxon>Aulographales</taxon>
        <taxon>Aulographaceae</taxon>
    </lineage>
</organism>
<feature type="compositionally biased region" description="Polar residues" evidence="1">
    <location>
        <begin position="172"/>
        <end position="200"/>
    </location>
</feature>
<dbReference type="PANTHER" id="PTHR38645:SF1">
    <property type="entry name" value="YALI0F12243P"/>
    <property type="match status" value="1"/>
</dbReference>
<reference evidence="2" key="1">
    <citation type="journal article" date="2020" name="Stud. Mycol.">
        <title>101 Dothideomycetes genomes: a test case for predicting lifestyles and emergence of pathogens.</title>
        <authorList>
            <person name="Haridas S."/>
            <person name="Albert R."/>
            <person name="Binder M."/>
            <person name="Bloem J."/>
            <person name="Labutti K."/>
            <person name="Salamov A."/>
            <person name="Andreopoulos B."/>
            <person name="Baker S."/>
            <person name="Barry K."/>
            <person name="Bills G."/>
            <person name="Bluhm B."/>
            <person name="Cannon C."/>
            <person name="Castanera R."/>
            <person name="Culley D."/>
            <person name="Daum C."/>
            <person name="Ezra D."/>
            <person name="Gonzalez J."/>
            <person name="Henrissat B."/>
            <person name="Kuo A."/>
            <person name="Liang C."/>
            <person name="Lipzen A."/>
            <person name="Lutzoni F."/>
            <person name="Magnuson J."/>
            <person name="Mondo S."/>
            <person name="Nolan M."/>
            <person name="Ohm R."/>
            <person name="Pangilinan J."/>
            <person name="Park H.-J."/>
            <person name="Ramirez L."/>
            <person name="Alfaro M."/>
            <person name="Sun H."/>
            <person name="Tritt A."/>
            <person name="Yoshinaga Y."/>
            <person name="Zwiers L.-H."/>
            <person name="Turgeon B."/>
            <person name="Goodwin S."/>
            <person name="Spatafora J."/>
            <person name="Crous P."/>
            <person name="Grigoriev I."/>
        </authorList>
    </citation>
    <scope>NUCLEOTIDE SEQUENCE</scope>
    <source>
        <strain evidence="2">CBS 113979</strain>
    </source>
</reference>
<feature type="compositionally biased region" description="Basic residues" evidence="1">
    <location>
        <begin position="216"/>
        <end position="227"/>
    </location>
</feature>
<protein>
    <submittedName>
        <fullName evidence="2">Uncharacterized protein</fullName>
    </submittedName>
</protein>
<keyword evidence="3" id="KW-1185">Reference proteome</keyword>
<name>A0A6G1H995_9PEZI</name>
<dbReference type="Proteomes" id="UP000800041">
    <property type="component" value="Unassembled WGS sequence"/>
</dbReference>
<sequence>MDMRSLNTSLPSTSTDSPRKQETPAPEALSLASAFKEAALSVTNLYRTAAAERAGGHSDGYQSCLEDLLKFLDRENLGVGDGEGWRIRRWATERHHGLTPSHPEESDEETEEEKRPRSSSPEPQRKMSQENLQPEQPTASDALPPSSAPTETPEPESRRTPLPTTIPASPFTFRSQVSFPTQTDMEMDMSDSQTPNQNATRGPIRLDVHPRNSRSSNHRNTNRNHGRQRGDMISLGLGAGTKRKTPFLDFFDISGPKPDRDRDGPDGGAPKRSRHS</sequence>
<dbReference type="InterPro" id="IPR029196">
    <property type="entry name" value="HAPSTR1-like"/>
</dbReference>
<gene>
    <name evidence="2" type="ORF">K402DRAFT_390776</name>
</gene>
<feature type="compositionally biased region" description="Polar residues" evidence="1">
    <location>
        <begin position="1"/>
        <end position="16"/>
    </location>
</feature>
<feature type="region of interest" description="Disordered" evidence="1">
    <location>
        <begin position="1"/>
        <end position="29"/>
    </location>
</feature>
<dbReference type="Pfam" id="PF15251">
    <property type="entry name" value="TAPR1-like"/>
    <property type="match status" value="1"/>
</dbReference>
<dbReference type="EMBL" id="ML977144">
    <property type="protein sequence ID" value="KAF1989803.1"/>
    <property type="molecule type" value="Genomic_DNA"/>
</dbReference>